<evidence type="ECO:0000256" key="6">
    <source>
        <dbReference type="ARBA" id="ARBA00034078"/>
    </source>
</evidence>
<reference evidence="10 12" key="2">
    <citation type="submission" date="2019-03" db="EMBL/GenBank/DDBJ databases">
        <title>Deep subsurface shale carbon reservoir microbial communities from Ohio and West Virginia, USA.</title>
        <authorList>
            <person name="Wrighton K."/>
        </authorList>
    </citation>
    <scope>NUCLEOTIDE SEQUENCE [LARGE SCALE GENOMIC DNA]</scope>
    <source>
        <strain evidence="10 12">UTICA-S4D12</strain>
    </source>
</reference>
<evidence type="ECO:0000313" key="10">
    <source>
        <dbReference type="EMBL" id="TDS35336.1"/>
    </source>
</evidence>
<evidence type="ECO:0000256" key="2">
    <source>
        <dbReference type="ARBA" id="ARBA00022714"/>
    </source>
</evidence>
<comment type="cofactor">
    <cofactor evidence="6">
        <name>[2Fe-2S] cluster</name>
        <dbReference type="ChEBI" id="CHEBI:190135"/>
    </cofactor>
</comment>
<dbReference type="PANTHER" id="PTHR43342">
    <property type="entry name" value="NADH-QUINONE OXIDOREDUCTASE, E SUBUNIT"/>
    <property type="match status" value="1"/>
</dbReference>
<dbReference type="Gene3D" id="1.10.10.1590">
    <property type="entry name" value="NADH-quinone oxidoreductase subunit E"/>
    <property type="match status" value="1"/>
</dbReference>
<evidence type="ECO:0000256" key="1">
    <source>
        <dbReference type="ARBA" id="ARBA00010643"/>
    </source>
</evidence>
<organism evidence="9 11">
    <name type="scientific">Halanaerobium congolense</name>
    <dbReference type="NCBI Taxonomy" id="54121"/>
    <lineage>
        <taxon>Bacteria</taxon>
        <taxon>Bacillati</taxon>
        <taxon>Bacillota</taxon>
        <taxon>Clostridia</taxon>
        <taxon>Halanaerobiales</taxon>
        <taxon>Halanaerobiaceae</taxon>
        <taxon>Halanaerobium</taxon>
    </lineage>
</organism>
<dbReference type="GO" id="GO:0046872">
    <property type="term" value="F:metal ion binding"/>
    <property type="evidence" value="ECO:0007669"/>
    <property type="project" value="UniProtKB-KW"/>
</dbReference>
<feature type="binding site" evidence="7">
    <location>
        <position position="69"/>
    </location>
    <ligand>
        <name>[2Fe-2S] cluster</name>
        <dbReference type="ChEBI" id="CHEBI:190135"/>
    </ligand>
</feature>
<dbReference type="PIRSF" id="PIRSF000216">
    <property type="entry name" value="NADH_DH_24kDa"/>
    <property type="match status" value="1"/>
</dbReference>
<dbReference type="CDD" id="cd03064">
    <property type="entry name" value="TRX_Fd_NuoE"/>
    <property type="match status" value="1"/>
</dbReference>
<evidence type="ECO:0000256" key="5">
    <source>
        <dbReference type="ARBA" id="ARBA00023014"/>
    </source>
</evidence>
<feature type="binding site" evidence="7">
    <location>
        <position position="74"/>
    </location>
    <ligand>
        <name>[2Fe-2S] cluster</name>
        <dbReference type="ChEBI" id="CHEBI:190135"/>
    </ligand>
</feature>
<comment type="cofactor">
    <cofactor evidence="7">
        <name>[2Fe-2S] cluster</name>
        <dbReference type="ChEBI" id="CHEBI:190135"/>
    </cofactor>
    <text evidence="7">Binds 1 [2Fe-2S] cluster.</text>
</comment>
<feature type="binding site" evidence="7">
    <location>
        <position position="110"/>
    </location>
    <ligand>
        <name>[2Fe-2S] cluster</name>
        <dbReference type="ChEBI" id="CHEBI:190135"/>
    </ligand>
</feature>
<dbReference type="InterPro" id="IPR036249">
    <property type="entry name" value="Thioredoxin-like_sf"/>
</dbReference>
<evidence type="ECO:0000313" key="11">
    <source>
        <dbReference type="Proteomes" id="UP000247389"/>
    </source>
</evidence>
<dbReference type="InterPro" id="IPR028431">
    <property type="entry name" value="NADP_DH_HndA-like"/>
</dbReference>
<accession>A0A1M7NZF6</accession>
<dbReference type="Proteomes" id="UP000247389">
    <property type="component" value="Unassembled WGS sequence"/>
</dbReference>
<dbReference type="GO" id="GO:0043130">
    <property type="term" value="F:ubiquitin binding"/>
    <property type="evidence" value="ECO:0007669"/>
    <property type="project" value="InterPro"/>
</dbReference>
<evidence type="ECO:0000256" key="4">
    <source>
        <dbReference type="ARBA" id="ARBA00023004"/>
    </source>
</evidence>
<evidence type="ECO:0000313" key="9">
    <source>
        <dbReference type="EMBL" id="PXV67884.1"/>
    </source>
</evidence>
<sequence length="143" mass="16401">MELEKSKFYQDSLLEKLHEIQSTYGYIPEAEIENLAEKYQLPRANVFGVISFYSMFYTEPTGKYIIRICDSISCHLNESDSVLKAVKSYLNLESHQTTADKKFTLEVVECLGHCGEGPVMMVNNQIYTKINENKALEILNDCI</sequence>
<feature type="binding site" evidence="7">
    <location>
        <position position="114"/>
    </location>
    <ligand>
        <name>[2Fe-2S] cluster</name>
        <dbReference type="ChEBI" id="CHEBI:190135"/>
    </ligand>
</feature>
<dbReference type="SUPFAM" id="SSF52833">
    <property type="entry name" value="Thioredoxin-like"/>
    <property type="match status" value="1"/>
</dbReference>
<evidence type="ECO:0000256" key="7">
    <source>
        <dbReference type="PIRSR" id="PIRSR000216-1"/>
    </source>
</evidence>
<dbReference type="PROSITE" id="PS01099">
    <property type="entry name" value="COMPLEX1_24K"/>
    <property type="match status" value="1"/>
</dbReference>
<dbReference type="NCBIfam" id="NF005722">
    <property type="entry name" value="PRK07539.1-2"/>
    <property type="match status" value="1"/>
</dbReference>
<dbReference type="InterPro" id="IPR041921">
    <property type="entry name" value="NuoE_N"/>
</dbReference>
<dbReference type="OrthoDB" id="9807941at2"/>
<dbReference type="EMBL" id="SOAA01000001">
    <property type="protein sequence ID" value="TDS35336.1"/>
    <property type="molecule type" value="Genomic_DNA"/>
</dbReference>
<comment type="similarity">
    <text evidence="1">Belongs to the complex I 24 kDa subunit family.</text>
</comment>
<name>A0A1M7NZF6_9FIRM</name>
<keyword evidence="4 7" id="KW-0408">Iron</keyword>
<dbReference type="InterPro" id="IPR002014">
    <property type="entry name" value="VHS_dom"/>
</dbReference>
<dbReference type="GO" id="GO:0016491">
    <property type="term" value="F:oxidoreductase activity"/>
    <property type="evidence" value="ECO:0007669"/>
    <property type="project" value="InterPro"/>
</dbReference>
<keyword evidence="2 7" id="KW-0001">2Fe-2S</keyword>
<dbReference type="Proteomes" id="UP000295758">
    <property type="component" value="Unassembled WGS sequence"/>
</dbReference>
<dbReference type="GO" id="GO:0035091">
    <property type="term" value="F:phosphatidylinositol binding"/>
    <property type="evidence" value="ECO:0007669"/>
    <property type="project" value="InterPro"/>
</dbReference>
<dbReference type="EMBL" id="QICM01000006">
    <property type="protein sequence ID" value="PXV67884.1"/>
    <property type="molecule type" value="Genomic_DNA"/>
</dbReference>
<dbReference type="GO" id="GO:0051537">
    <property type="term" value="F:2 iron, 2 sulfur cluster binding"/>
    <property type="evidence" value="ECO:0007669"/>
    <property type="project" value="UniProtKB-KW"/>
</dbReference>
<dbReference type="InterPro" id="IPR042128">
    <property type="entry name" value="NuoE_dom"/>
</dbReference>
<dbReference type="Pfam" id="PF01257">
    <property type="entry name" value="2Fe-2S_thioredx"/>
    <property type="match status" value="1"/>
</dbReference>
<dbReference type="InterPro" id="IPR002023">
    <property type="entry name" value="NuoE-like"/>
</dbReference>
<feature type="domain" description="VHS" evidence="8">
    <location>
        <begin position="52"/>
        <end position="116"/>
    </location>
</feature>
<evidence type="ECO:0000259" key="8">
    <source>
        <dbReference type="PROSITE" id="PS50179"/>
    </source>
</evidence>
<dbReference type="PROSITE" id="PS50179">
    <property type="entry name" value="VHS"/>
    <property type="match status" value="1"/>
</dbReference>
<keyword evidence="3 7" id="KW-0479">Metal-binding</keyword>
<gene>
    <name evidence="10" type="ORF">BY453_10152</name>
    <name evidence="9" type="ORF">C8C78_1067</name>
</gene>
<dbReference type="Gene3D" id="3.40.30.10">
    <property type="entry name" value="Glutaredoxin"/>
    <property type="match status" value="1"/>
</dbReference>
<reference evidence="9 11" key="1">
    <citation type="submission" date="2018-04" db="EMBL/GenBank/DDBJ databases">
        <title>Subsurface microbial communities from deep shales in Ohio and West Virginia, USA.</title>
        <authorList>
            <person name="Wrighton K."/>
        </authorList>
    </citation>
    <scope>NUCLEOTIDE SEQUENCE [LARGE SCALE GENOMIC DNA]</scope>
    <source>
        <strain evidence="9 11">MSL28</strain>
    </source>
</reference>
<dbReference type="AlphaFoldDB" id="A0A1M7NZF6"/>
<protein>
    <submittedName>
        <fullName evidence="9">NADH-quinone oxidoreductase E subunit</fullName>
    </submittedName>
    <submittedName>
        <fullName evidence="10">NADH-quinone oxidoreductase subunit E</fullName>
    </submittedName>
</protein>
<evidence type="ECO:0000256" key="3">
    <source>
        <dbReference type="ARBA" id="ARBA00022723"/>
    </source>
</evidence>
<keyword evidence="5 7" id="KW-0411">Iron-sulfur</keyword>
<proteinExistence type="inferred from homology"/>
<evidence type="ECO:0000313" key="12">
    <source>
        <dbReference type="Proteomes" id="UP000295758"/>
    </source>
</evidence>
<comment type="caution">
    <text evidence="9">The sequence shown here is derived from an EMBL/GenBank/DDBJ whole genome shotgun (WGS) entry which is preliminary data.</text>
</comment>
<dbReference type="PANTHER" id="PTHR43342:SF1">
    <property type="entry name" value="BIFURCATING [FEFE] HYDROGENASE GAMMA SUBUNIT"/>
    <property type="match status" value="1"/>
</dbReference>